<accession>A0A7M5V9Q1</accession>
<dbReference type="AlphaFoldDB" id="A0A7M5V9Q1"/>
<feature type="compositionally biased region" description="Polar residues" evidence="1">
    <location>
        <begin position="118"/>
        <end position="133"/>
    </location>
</feature>
<protein>
    <submittedName>
        <fullName evidence="2">Uncharacterized protein</fullName>
    </submittedName>
</protein>
<dbReference type="EnsemblMetazoa" id="CLYHEMT006296.2">
    <property type="protein sequence ID" value="CLYHEMP006296.2"/>
    <property type="gene ID" value="CLYHEMG006296"/>
</dbReference>
<evidence type="ECO:0000313" key="2">
    <source>
        <dbReference type="EnsemblMetazoa" id="CLYHEMP006296.2"/>
    </source>
</evidence>
<proteinExistence type="predicted"/>
<feature type="region of interest" description="Disordered" evidence="1">
    <location>
        <begin position="113"/>
        <end position="133"/>
    </location>
</feature>
<keyword evidence="3" id="KW-1185">Reference proteome</keyword>
<reference evidence="2" key="1">
    <citation type="submission" date="2021-01" db="UniProtKB">
        <authorList>
            <consortium name="EnsemblMetazoa"/>
        </authorList>
    </citation>
    <scope>IDENTIFICATION</scope>
</reference>
<evidence type="ECO:0000313" key="3">
    <source>
        <dbReference type="Proteomes" id="UP000594262"/>
    </source>
</evidence>
<organism evidence="2 3">
    <name type="scientific">Clytia hemisphaerica</name>
    <dbReference type="NCBI Taxonomy" id="252671"/>
    <lineage>
        <taxon>Eukaryota</taxon>
        <taxon>Metazoa</taxon>
        <taxon>Cnidaria</taxon>
        <taxon>Hydrozoa</taxon>
        <taxon>Hydroidolina</taxon>
        <taxon>Leptothecata</taxon>
        <taxon>Obeliida</taxon>
        <taxon>Clytiidae</taxon>
        <taxon>Clytia</taxon>
    </lineage>
</organism>
<dbReference type="Proteomes" id="UP000594262">
    <property type="component" value="Unplaced"/>
</dbReference>
<sequence>PIHAPLNDIITKVKLKSLKIPKSIRAPLLKPLVTNIMPKPNALKLSLSRPTEARSDQLIEQSISPQLASVKTPISTIFNIVPTSSSKTKLPTLSLQDNEPVLKLKSPKLPSLPFPTSVKPQMSRQSPNLQTSTDDYKQMFPLKRVPTTSSTLLTEQNNQKDADEIIGTIDSMLKPISSTIIFKPTTTTVINKINYQNEIKLVKPTLHQLLLDAKKNLLNFDILNAKNAEKLQTGAVTPPLNADNGESMINQEPIEMIKGVTNEDVFPNVQPGITWRIGMNLMRNFDDQLRNPASKIFQLLKTHIEREMMKLYNSNESFLKCQIKKFLPTKLRITHAS</sequence>
<evidence type="ECO:0000256" key="1">
    <source>
        <dbReference type="SAM" id="MobiDB-lite"/>
    </source>
</evidence>
<name>A0A7M5V9Q1_9CNID</name>